<sequence>MQFGAAIPIGIYTATVTSRLRFLGVQVAGASIALFGGVMASAMLAASALFLSTLSHPSVAENEGVAHALHWLAFGFGGPGYVVCYGLLVAGVAVTGGLHRFLPRWLMWWGIALAVIAELSTLSLVIPSFAYLLPIARFPGFGWLVVTALRMPKTRTRASAPNVAAVQGV</sequence>
<proteinExistence type="predicted"/>
<accession>A0A0K1PLX3</accession>
<keyword evidence="1" id="KW-0472">Membrane</keyword>
<evidence type="ECO:0000313" key="2">
    <source>
        <dbReference type="EMBL" id="AKU94538.1"/>
    </source>
</evidence>
<keyword evidence="1" id="KW-0812">Transmembrane</keyword>
<dbReference type="AlphaFoldDB" id="A0A0K1PLX3"/>
<dbReference type="KEGG" id="llu:AKJ09_01202"/>
<feature type="transmembrane region" description="Helical" evidence="1">
    <location>
        <begin position="131"/>
        <end position="149"/>
    </location>
</feature>
<name>A0A0K1PLX3_9BACT</name>
<feature type="transmembrane region" description="Helical" evidence="1">
    <location>
        <begin position="27"/>
        <end position="51"/>
    </location>
</feature>
<gene>
    <name evidence="2" type="ORF">AKJ09_01202</name>
</gene>
<feature type="transmembrane region" description="Helical" evidence="1">
    <location>
        <begin position="71"/>
        <end position="94"/>
    </location>
</feature>
<protein>
    <recommendedName>
        <fullName evidence="4">DUF4386 domain-containing protein</fullName>
    </recommendedName>
</protein>
<evidence type="ECO:0000256" key="1">
    <source>
        <dbReference type="SAM" id="Phobius"/>
    </source>
</evidence>
<dbReference type="Proteomes" id="UP000064967">
    <property type="component" value="Chromosome"/>
</dbReference>
<dbReference type="EMBL" id="CP012333">
    <property type="protein sequence ID" value="AKU94538.1"/>
    <property type="molecule type" value="Genomic_DNA"/>
</dbReference>
<feature type="transmembrane region" description="Helical" evidence="1">
    <location>
        <begin position="106"/>
        <end position="125"/>
    </location>
</feature>
<keyword evidence="3" id="KW-1185">Reference proteome</keyword>
<evidence type="ECO:0008006" key="4">
    <source>
        <dbReference type="Google" id="ProtNLM"/>
    </source>
</evidence>
<evidence type="ECO:0000313" key="3">
    <source>
        <dbReference type="Proteomes" id="UP000064967"/>
    </source>
</evidence>
<organism evidence="2 3">
    <name type="scientific">Labilithrix luteola</name>
    <dbReference type="NCBI Taxonomy" id="1391654"/>
    <lineage>
        <taxon>Bacteria</taxon>
        <taxon>Pseudomonadati</taxon>
        <taxon>Myxococcota</taxon>
        <taxon>Polyangia</taxon>
        <taxon>Polyangiales</taxon>
        <taxon>Labilitrichaceae</taxon>
        <taxon>Labilithrix</taxon>
    </lineage>
</organism>
<reference evidence="2 3" key="1">
    <citation type="submission" date="2015-08" db="EMBL/GenBank/DDBJ databases">
        <authorList>
            <person name="Babu N.S."/>
            <person name="Beckwith C.J."/>
            <person name="Beseler K.G."/>
            <person name="Brison A."/>
            <person name="Carone J.V."/>
            <person name="Caskin T.P."/>
            <person name="Diamond M."/>
            <person name="Durham M.E."/>
            <person name="Foxe J.M."/>
            <person name="Go M."/>
            <person name="Henderson B.A."/>
            <person name="Jones I.B."/>
            <person name="McGettigan J.A."/>
            <person name="Micheletti S.J."/>
            <person name="Nasrallah M.E."/>
            <person name="Ortiz D."/>
            <person name="Piller C.R."/>
            <person name="Privatt S.R."/>
            <person name="Schneider S.L."/>
            <person name="Sharp S."/>
            <person name="Smith T.C."/>
            <person name="Stanton J.D."/>
            <person name="Ullery H.E."/>
            <person name="Wilson R.J."/>
            <person name="Serrano M.G."/>
            <person name="Buck G."/>
            <person name="Lee V."/>
            <person name="Wang Y."/>
            <person name="Carvalho R."/>
            <person name="Voegtly L."/>
            <person name="Shi R."/>
            <person name="Duckworth R."/>
            <person name="Johnson A."/>
            <person name="Loviza R."/>
            <person name="Walstead R."/>
            <person name="Shah Z."/>
            <person name="Kiflezghi M."/>
            <person name="Wade K."/>
            <person name="Ball S.L."/>
            <person name="Bradley K.W."/>
            <person name="Asai D.J."/>
            <person name="Bowman C.A."/>
            <person name="Russell D.A."/>
            <person name="Pope W.H."/>
            <person name="Jacobs-Sera D."/>
            <person name="Hendrix R.W."/>
            <person name="Hatfull G.F."/>
        </authorList>
    </citation>
    <scope>NUCLEOTIDE SEQUENCE [LARGE SCALE GENOMIC DNA]</scope>
    <source>
        <strain evidence="2 3">DSM 27648</strain>
    </source>
</reference>
<keyword evidence="1" id="KW-1133">Transmembrane helix</keyword>
<dbReference type="STRING" id="1391654.AKJ09_01202"/>